<reference evidence="1" key="1">
    <citation type="submission" date="2022-06" db="EMBL/GenBank/DDBJ databases">
        <authorList>
            <person name="Ping M."/>
        </authorList>
    </citation>
    <scope>NUCLEOTIDE SEQUENCE</scope>
    <source>
        <strain evidence="1">JCM11759T</strain>
    </source>
</reference>
<dbReference type="Proteomes" id="UP001055940">
    <property type="component" value="Chromosome"/>
</dbReference>
<sequence length="149" mass="17063">MLYTLRFTAELDHTVDVEALDLDEAISQTDDLFNLPDCAHLVQWHYASATVAGETVQEEPRLHEQHRDEVTGLEAELNRLRTQLAERDQHLARLWALMEMAQVFKVDGPNGTATVTRQFDGWFVTSNAHGWSQHLTRDDAMNHARQLVN</sequence>
<dbReference type="EMBL" id="CP099837">
    <property type="protein sequence ID" value="USY21785.1"/>
    <property type="molecule type" value="Genomic_DNA"/>
</dbReference>
<organism evidence="1 2">
    <name type="scientific">Nocardiopsis exhalans</name>
    <dbReference type="NCBI Taxonomy" id="163604"/>
    <lineage>
        <taxon>Bacteria</taxon>
        <taxon>Bacillati</taxon>
        <taxon>Actinomycetota</taxon>
        <taxon>Actinomycetes</taxon>
        <taxon>Streptosporangiales</taxon>
        <taxon>Nocardiopsidaceae</taxon>
        <taxon>Nocardiopsis</taxon>
    </lineage>
</organism>
<keyword evidence="2" id="KW-1185">Reference proteome</keyword>
<dbReference type="RefSeq" id="WP_254420624.1">
    <property type="nucleotide sequence ID" value="NZ_BAAAJB010000058.1"/>
</dbReference>
<accession>A0ABY5DFI9</accession>
<proteinExistence type="predicted"/>
<evidence type="ECO:0000313" key="2">
    <source>
        <dbReference type="Proteomes" id="UP001055940"/>
    </source>
</evidence>
<protein>
    <submittedName>
        <fullName evidence="1">Uncharacterized protein</fullName>
    </submittedName>
</protein>
<gene>
    <name evidence="1" type="ORF">NE857_09340</name>
</gene>
<evidence type="ECO:0000313" key="1">
    <source>
        <dbReference type="EMBL" id="USY21785.1"/>
    </source>
</evidence>
<name>A0ABY5DFI9_9ACTN</name>